<dbReference type="PANTHER" id="PTHR37423:SF5">
    <property type="entry name" value="SOLUBLE LYTIC MUREIN TRANSGLYCOSYLASE"/>
    <property type="match status" value="1"/>
</dbReference>
<reference evidence="5 6" key="1">
    <citation type="submission" date="2015-11" db="EMBL/GenBank/DDBJ databases">
        <title>Genomic analysis of 38 Legionella species identifies large and diverse effector repertoires.</title>
        <authorList>
            <person name="Burstein D."/>
            <person name="Amaro F."/>
            <person name="Zusman T."/>
            <person name="Lifshitz Z."/>
            <person name="Cohen O."/>
            <person name="Gilbert J.A."/>
            <person name="Pupko T."/>
            <person name="Shuman H.A."/>
            <person name="Segal G."/>
        </authorList>
    </citation>
    <scope>NUCLEOTIDE SEQUENCE [LARGE SCALE GENOMIC DNA]</scope>
    <source>
        <strain evidence="5 6">BL-540</strain>
    </source>
</reference>
<evidence type="ECO:0000313" key="5">
    <source>
        <dbReference type="EMBL" id="KTD19008.1"/>
    </source>
</evidence>
<dbReference type="SUPFAM" id="SSF48435">
    <property type="entry name" value="Bacterial muramidases"/>
    <property type="match status" value="1"/>
</dbReference>
<dbReference type="CDD" id="cd13401">
    <property type="entry name" value="Slt70-like"/>
    <property type="match status" value="1"/>
</dbReference>
<dbReference type="GO" id="GO:0004553">
    <property type="term" value="F:hydrolase activity, hydrolyzing O-glycosyl compounds"/>
    <property type="evidence" value="ECO:0007669"/>
    <property type="project" value="InterPro"/>
</dbReference>
<evidence type="ECO:0000256" key="1">
    <source>
        <dbReference type="ARBA" id="ARBA00007734"/>
    </source>
</evidence>
<dbReference type="STRING" id="456.Ljor_0231"/>
<evidence type="ECO:0000256" key="3">
    <source>
        <dbReference type="SAM" id="SignalP"/>
    </source>
</evidence>
<dbReference type="RefSeq" id="WP_058469814.1">
    <property type="nucleotide sequence ID" value="NZ_CAAAIC010000005.1"/>
</dbReference>
<organism evidence="5 6">
    <name type="scientific">Legionella jordanis</name>
    <dbReference type="NCBI Taxonomy" id="456"/>
    <lineage>
        <taxon>Bacteria</taxon>
        <taxon>Pseudomonadati</taxon>
        <taxon>Pseudomonadota</taxon>
        <taxon>Gammaproteobacteria</taxon>
        <taxon>Legionellales</taxon>
        <taxon>Legionellaceae</taxon>
        <taxon>Legionella</taxon>
    </lineage>
</organism>
<feature type="domain" description="Transglycosylase SLT" evidence="4">
    <location>
        <begin position="436"/>
        <end position="551"/>
    </location>
</feature>
<dbReference type="Pfam" id="PF01464">
    <property type="entry name" value="SLT"/>
    <property type="match status" value="1"/>
</dbReference>
<dbReference type="GO" id="GO:0042597">
    <property type="term" value="C:periplasmic space"/>
    <property type="evidence" value="ECO:0007669"/>
    <property type="project" value="InterPro"/>
</dbReference>
<dbReference type="EMBL" id="LNYJ01000003">
    <property type="protein sequence ID" value="KTD19008.1"/>
    <property type="molecule type" value="Genomic_DNA"/>
</dbReference>
<keyword evidence="2 3" id="KW-0732">Signal</keyword>
<evidence type="ECO:0000313" key="6">
    <source>
        <dbReference type="Proteomes" id="UP000055035"/>
    </source>
</evidence>
<accession>A0A0W0VFW4</accession>
<protein>
    <submittedName>
        <fullName evidence="5">Soluble lytic murein transglycosylase</fullName>
    </submittedName>
</protein>
<dbReference type="OrthoDB" id="92254at2"/>
<feature type="chain" id="PRO_5006914759" evidence="3">
    <location>
        <begin position="20"/>
        <end position="592"/>
    </location>
</feature>
<dbReference type="Proteomes" id="UP000055035">
    <property type="component" value="Unassembled WGS sequence"/>
</dbReference>
<dbReference type="PANTHER" id="PTHR37423">
    <property type="entry name" value="SOLUBLE LYTIC MUREIN TRANSGLYCOSYLASE-RELATED"/>
    <property type="match status" value="1"/>
</dbReference>
<proteinExistence type="inferred from homology"/>
<comment type="similarity">
    <text evidence="1">Belongs to the transglycosylase Slt family.</text>
</comment>
<dbReference type="InterPro" id="IPR008939">
    <property type="entry name" value="Lytic_TGlycosylase_superhlx_U"/>
</dbReference>
<comment type="caution">
    <text evidence="5">The sequence shown here is derived from an EMBL/GenBank/DDBJ whole genome shotgun (WGS) entry which is preliminary data.</text>
</comment>
<evidence type="ECO:0000259" key="4">
    <source>
        <dbReference type="Pfam" id="PF01464"/>
    </source>
</evidence>
<dbReference type="InterPro" id="IPR008258">
    <property type="entry name" value="Transglycosylase_SLT_dom_1"/>
</dbReference>
<feature type="signal peptide" evidence="3">
    <location>
        <begin position="1"/>
        <end position="19"/>
    </location>
</feature>
<dbReference type="Gene3D" id="1.10.530.10">
    <property type="match status" value="1"/>
</dbReference>
<dbReference type="SUPFAM" id="SSF53955">
    <property type="entry name" value="Lysozyme-like"/>
    <property type="match status" value="1"/>
</dbReference>
<dbReference type="PATRIC" id="fig|456.5.peg.247"/>
<dbReference type="AlphaFoldDB" id="A0A0W0VFW4"/>
<sequence length="592" mass="69011">MRTLLLTIYLLCISSLAQATSGTDYLNRFMTYSKWSQNLPTQADAEFLAFIDGDTPLAQRLREKWLYQLVRQKDWDTYSKHYKPSNDVNLQCFALMAKYQLGNHQEALTGAIPLWLNGDSQPPGCNALFNLLLTENFDEKLITKRLALALDKRNLGLSHYLLKQYKPARLKEVKILDGIWQSPGRITQLQPGELHDLFYLFGLKRMVSINMDQAIKLFNSSQTRTMLNHAEQQDFLAHLVLYKSMRNSKDTDYWFSKIEPAYYNDLLLDWQIRYALKRQRWSEVIRLVNYSKEKDNPCWQYWLARALEAKGEHNKAKEMYQSVSKSRNYYGFLASLRLKTKPNFENEPPVKDPSILKPYQPITENVKTLYLSKQALQASRLLNDFVMELPKEDKSALAYWLANDLQWHGKSVYLSNTEELNNQLSLRFPLPYRSTVSEYSKNYSIPPEFIYAIIRQESGFRDDVVSPAGARGLMQLMPLTANAVAKHEKISYGDKAQLFSFQKNINIGVAYLRQLSNRYGQHFLLVAAAYNAGPQQVNYWLKNHPPKQIDIWIETLPWRETRNYLKNVIAFYAVYQYRMNAKPDLAAFLKPL</sequence>
<evidence type="ECO:0000256" key="2">
    <source>
        <dbReference type="ARBA" id="ARBA00022729"/>
    </source>
</evidence>
<dbReference type="InterPro" id="IPR023346">
    <property type="entry name" value="Lysozyme-like_dom_sf"/>
</dbReference>
<gene>
    <name evidence="5" type="ORF">Ljor_0231</name>
</gene>
<dbReference type="Gene3D" id="1.25.20.10">
    <property type="entry name" value="Bacterial muramidases"/>
    <property type="match status" value="1"/>
</dbReference>
<keyword evidence="6" id="KW-1185">Reference proteome</keyword>
<name>A0A0W0VFW4_9GAMM</name>